<proteinExistence type="predicted"/>
<dbReference type="PANTHER" id="PTHR38342">
    <property type="entry name" value="SLR5037 PROTEIN"/>
    <property type="match status" value="1"/>
</dbReference>
<feature type="domain" description="DUF302" evidence="1">
    <location>
        <begin position="35"/>
        <end position="98"/>
    </location>
</feature>
<dbReference type="Proteomes" id="UP000659698">
    <property type="component" value="Unassembled WGS sequence"/>
</dbReference>
<sequence>MEYHISKTITGSFNEALDKTKAALAKEGFGVISEIDLKGKFKEKLGMDFREYRILGACNPTLAHQAIQQEDKIGVLLPCNVLVQEHEGGQVEVTAINPMETMSAIGNANLETIANEVSQKLRAVIDQL</sequence>
<dbReference type="SUPFAM" id="SSF103247">
    <property type="entry name" value="TT1751-like"/>
    <property type="match status" value="1"/>
</dbReference>
<dbReference type="PIRSF" id="PIRSF021774">
    <property type="entry name" value="UCP021774"/>
    <property type="match status" value="1"/>
</dbReference>
<name>A0ABR6VN72_9BACT</name>
<organism evidence="2 3">
    <name type="scientific">Rufibacter sediminis</name>
    <dbReference type="NCBI Taxonomy" id="2762756"/>
    <lineage>
        <taxon>Bacteria</taxon>
        <taxon>Pseudomonadati</taxon>
        <taxon>Bacteroidota</taxon>
        <taxon>Cytophagia</taxon>
        <taxon>Cytophagales</taxon>
        <taxon>Hymenobacteraceae</taxon>
        <taxon>Rufibacter</taxon>
    </lineage>
</organism>
<dbReference type="CDD" id="cd14797">
    <property type="entry name" value="DUF302"/>
    <property type="match status" value="1"/>
</dbReference>
<evidence type="ECO:0000259" key="1">
    <source>
        <dbReference type="Pfam" id="PF03625"/>
    </source>
</evidence>
<protein>
    <submittedName>
        <fullName evidence="2">DUF302 domain-containing protein</fullName>
    </submittedName>
</protein>
<dbReference type="InterPro" id="IPR005180">
    <property type="entry name" value="DUF302"/>
</dbReference>
<dbReference type="Gene3D" id="3.30.310.70">
    <property type="entry name" value="TT1751-like domain"/>
    <property type="match status" value="1"/>
</dbReference>
<dbReference type="InterPro" id="IPR035923">
    <property type="entry name" value="TT1751-like_sf"/>
</dbReference>
<reference evidence="2 3" key="1">
    <citation type="journal article" date="2019" name="Int. J. Syst. Evol. Microbiol.">
        <title>Rufibacter sediminis sp. nov., isolated from freshwater lake sediment.</title>
        <authorList>
            <person name="Qu J.H."/>
            <person name="Zhang L.J."/>
            <person name="Fu Y.H."/>
            <person name="Li H.F."/>
        </authorList>
    </citation>
    <scope>NUCLEOTIDE SEQUENCE [LARGE SCALE GENOMIC DNA]</scope>
    <source>
        <strain evidence="2 3">H-1</strain>
    </source>
</reference>
<evidence type="ECO:0000313" key="2">
    <source>
        <dbReference type="EMBL" id="MBC3538335.1"/>
    </source>
</evidence>
<evidence type="ECO:0000313" key="3">
    <source>
        <dbReference type="Proteomes" id="UP000659698"/>
    </source>
</evidence>
<accession>A0ABR6VN72</accession>
<dbReference type="RefSeq" id="WP_186631767.1">
    <property type="nucleotide sequence ID" value="NZ_JACOAF010000003.1"/>
</dbReference>
<comment type="caution">
    <text evidence="2">The sequence shown here is derived from an EMBL/GenBank/DDBJ whole genome shotgun (WGS) entry which is preliminary data.</text>
</comment>
<dbReference type="PANTHER" id="PTHR38342:SF1">
    <property type="entry name" value="SLR5037 PROTEIN"/>
    <property type="match status" value="1"/>
</dbReference>
<keyword evidence="3" id="KW-1185">Reference proteome</keyword>
<dbReference type="InterPro" id="IPR016796">
    <property type="entry name" value="UCP021774"/>
</dbReference>
<dbReference type="Pfam" id="PF03625">
    <property type="entry name" value="DUF302"/>
    <property type="match status" value="1"/>
</dbReference>
<dbReference type="EMBL" id="JACOAF010000003">
    <property type="protein sequence ID" value="MBC3538335.1"/>
    <property type="molecule type" value="Genomic_DNA"/>
</dbReference>
<gene>
    <name evidence="2" type="ORF">H7U12_01500</name>
</gene>